<dbReference type="OMA" id="LREANIC"/>
<feature type="domain" description="PAP-associated" evidence="5">
    <location>
        <begin position="239"/>
        <end position="298"/>
    </location>
</feature>
<keyword evidence="4" id="KW-0460">Magnesium</keyword>
<dbReference type="GO" id="GO:0031123">
    <property type="term" value="P:RNA 3'-end processing"/>
    <property type="evidence" value="ECO:0007669"/>
    <property type="project" value="TreeGrafter"/>
</dbReference>
<dbReference type="SUPFAM" id="SSF81301">
    <property type="entry name" value="Nucleotidyltransferase"/>
    <property type="match status" value="1"/>
</dbReference>
<dbReference type="PANTHER" id="PTHR23092">
    <property type="entry name" value="POLY(A) RNA POLYMERASE"/>
    <property type="match status" value="1"/>
</dbReference>
<sequence length="383" mass="44544">MVVDLYIRSNNREIISFIDRSPSPNAIEEDFIPIPKVSRQQRRYQERQELKEKREPEDESDIDVYDTQYDYLYPWMHCADPFTHQDKVSVAQYQKEVERFVDYIAPKENEIALREFLVTRIRNAIHKRWPDAGVDVFGSFATGVYLFSGDIDISIGCSPPTPRFTLRAVASTLREANICDDYTLIAKAKASLFSVPVLKFEDKLSNIKVDIVMNSDNGVRSASIRHPKVATRQIDPMKNLAPLFSDFLQLYGSKFNIDDVGIDVQGEGEYFRKVREREREKEDNWKTYTIIDPQDSSNDLGVKSFKSKTVAKNFHYGYVSIYRKACRLNARLKQHNYNYASAFSNYSLYSKSLLAACMYIHPETVQHREHMRRVYDDLITLSE</sequence>
<comment type="similarity">
    <text evidence="1">Belongs to the DNA polymerase type-B-like family.</text>
</comment>
<dbReference type="InterPro" id="IPR043519">
    <property type="entry name" value="NT_sf"/>
</dbReference>
<dbReference type="SUPFAM" id="SSF81631">
    <property type="entry name" value="PAP/OAS1 substrate-binding domain"/>
    <property type="match status" value="1"/>
</dbReference>
<dbReference type="GO" id="GO:0010605">
    <property type="term" value="P:negative regulation of macromolecule metabolic process"/>
    <property type="evidence" value="ECO:0007669"/>
    <property type="project" value="UniProtKB-ARBA"/>
</dbReference>
<gene>
    <name evidence="7" type="ORF">BCV71DRAFT_188304</name>
</gene>
<proteinExistence type="inferred from homology"/>
<accession>A0A1X0RPF2</accession>
<keyword evidence="7" id="KW-0808">Transferase</keyword>
<evidence type="ECO:0000256" key="3">
    <source>
        <dbReference type="ARBA" id="ARBA00022723"/>
    </source>
</evidence>
<dbReference type="Gene3D" id="3.30.460.10">
    <property type="entry name" value="Beta Polymerase, domain 2"/>
    <property type="match status" value="1"/>
</dbReference>
<name>A0A1X0RPF2_RHIZD</name>
<dbReference type="GO" id="GO:0046872">
    <property type="term" value="F:metal ion binding"/>
    <property type="evidence" value="ECO:0007669"/>
    <property type="project" value="UniProtKB-KW"/>
</dbReference>
<evidence type="ECO:0000256" key="1">
    <source>
        <dbReference type="ARBA" id="ARBA00008593"/>
    </source>
</evidence>
<dbReference type="AlphaFoldDB" id="A0A1X0RPF2"/>
<dbReference type="CDD" id="cd05402">
    <property type="entry name" value="NT_PAP_TUTase"/>
    <property type="match status" value="1"/>
</dbReference>
<dbReference type="GO" id="GO:0005730">
    <property type="term" value="C:nucleolus"/>
    <property type="evidence" value="ECO:0007669"/>
    <property type="project" value="TreeGrafter"/>
</dbReference>
<feature type="domain" description="Poly(A) RNA polymerase mitochondrial-like central palm" evidence="6">
    <location>
        <begin position="95"/>
        <end position="222"/>
    </location>
</feature>
<dbReference type="InterPro" id="IPR054708">
    <property type="entry name" value="MTPAP-like_central"/>
</dbReference>
<dbReference type="EMBL" id="KV921503">
    <property type="protein sequence ID" value="ORE13905.1"/>
    <property type="molecule type" value="Genomic_DNA"/>
</dbReference>
<organism evidence="7 8">
    <name type="scientific">Rhizopus microsporus</name>
    <dbReference type="NCBI Taxonomy" id="58291"/>
    <lineage>
        <taxon>Eukaryota</taxon>
        <taxon>Fungi</taxon>
        <taxon>Fungi incertae sedis</taxon>
        <taxon>Mucoromycota</taxon>
        <taxon>Mucoromycotina</taxon>
        <taxon>Mucoromycetes</taxon>
        <taxon>Mucorales</taxon>
        <taxon>Mucorineae</taxon>
        <taxon>Rhizopodaceae</taxon>
        <taxon>Rhizopus</taxon>
    </lineage>
</organism>
<evidence type="ECO:0000259" key="6">
    <source>
        <dbReference type="Pfam" id="PF22600"/>
    </source>
</evidence>
<dbReference type="VEuPathDB" id="FungiDB:BCV72DRAFT_235112"/>
<keyword evidence="3" id="KW-0479">Metal-binding</keyword>
<dbReference type="GO" id="GO:0031499">
    <property type="term" value="C:TRAMP complex"/>
    <property type="evidence" value="ECO:0007669"/>
    <property type="project" value="TreeGrafter"/>
</dbReference>
<dbReference type="GO" id="GO:1990817">
    <property type="term" value="F:poly(A) RNA polymerase activity"/>
    <property type="evidence" value="ECO:0007669"/>
    <property type="project" value="UniProtKB-EC"/>
</dbReference>
<dbReference type="InterPro" id="IPR045862">
    <property type="entry name" value="Trf4-like"/>
</dbReference>
<dbReference type="EC" id="2.7.7.19" evidence="2"/>
<evidence type="ECO:0000256" key="2">
    <source>
        <dbReference type="ARBA" id="ARBA00012388"/>
    </source>
</evidence>
<dbReference type="GO" id="GO:0043634">
    <property type="term" value="P:polyadenylation-dependent ncRNA catabolic process"/>
    <property type="evidence" value="ECO:0007669"/>
    <property type="project" value="TreeGrafter"/>
</dbReference>
<dbReference type="Proteomes" id="UP000242381">
    <property type="component" value="Unassembled WGS sequence"/>
</dbReference>
<dbReference type="Gene3D" id="1.10.1410.10">
    <property type="match status" value="1"/>
</dbReference>
<dbReference type="PANTHER" id="PTHR23092:SF15">
    <property type="entry name" value="INACTIVE NON-CANONICAL POLY(A) RNA POLYMERASE PROTEIN TRF4-2-RELATED"/>
    <property type="match status" value="1"/>
</dbReference>
<dbReference type="InterPro" id="IPR002058">
    <property type="entry name" value="PAP_assoc"/>
</dbReference>
<protein>
    <recommendedName>
        <fullName evidence="2">polynucleotide adenylyltransferase</fullName>
        <ecNumber evidence="2">2.7.7.19</ecNumber>
    </recommendedName>
</protein>
<evidence type="ECO:0000313" key="8">
    <source>
        <dbReference type="Proteomes" id="UP000242381"/>
    </source>
</evidence>
<evidence type="ECO:0000259" key="5">
    <source>
        <dbReference type="Pfam" id="PF03828"/>
    </source>
</evidence>
<evidence type="ECO:0000313" key="7">
    <source>
        <dbReference type="EMBL" id="ORE13905.1"/>
    </source>
</evidence>
<reference evidence="7 8" key="1">
    <citation type="journal article" date="2016" name="Proc. Natl. Acad. Sci. U.S.A.">
        <title>Lipid metabolic changes in an early divergent fungus govern the establishment of a mutualistic symbiosis with endobacteria.</title>
        <authorList>
            <person name="Lastovetsky O.A."/>
            <person name="Gaspar M.L."/>
            <person name="Mondo S.J."/>
            <person name="LaButti K.M."/>
            <person name="Sandor L."/>
            <person name="Grigoriev I.V."/>
            <person name="Henry S.A."/>
            <person name="Pawlowska T.E."/>
        </authorList>
    </citation>
    <scope>NUCLEOTIDE SEQUENCE [LARGE SCALE GENOMIC DNA]</scope>
    <source>
        <strain evidence="7 8">ATCC 11559</strain>
    </source>
</reference>
<evidence type="ECO:0000256" key="4">
    <source>
        <dbReference type="ARBA" id="ARBA00022842"/>
    </source>
</evidence>
<dbReference type="GO" id="GO:0003729">
    <property type="term" value="F:mRNA binding"/>
    <property type="evidence" value="ECO:0007669"/>
    <property type="project" value="TreeGrafter"/>
</dbReference>
<dbReference type="Pfam" id="PF03828">
    <property type="entry name" value="PAP_assoc"/>
    <property type="match status" value="1"/>
</dbReference>
<dbReference type="Pfam" id="PF22600">
    <property type="entry name" value="MTPAP-like_central"/>
    <property type="match status" value="1"/>
</dbReference>